<dbReference type="RefSeq" id="WP_218391884.1">
    <property type="nucleotide sequence ID" value="NZ_JAHUZE010000002.1"/>
</dbReference>
<feature type="transmembrane region" description="Helical" evidence="1">
    <location>
        <begin position="16"/>
        <end position="34"/>
    </location>
</feature>
<keyword evidence="3" id="KW-1185">Reference proteome</keyword>
<keyword evidence="1" id="KW-0812">Transmembrane</keyword>
<comment type="caution">
    <text evidence="2">The sequence shown here is derived from an EMBL/GenBank/DDBJ whole genome shotgun (WGS) entry which is preliminary data.</text>
</comment>
<proteinExistence type="predicted"/>
<keyword evidence="1" id="KW-0472">Membrane</keyword>
<accession>A0ABS6T0E1</accession>
<gene>
    <name evidence="2" type="ORF">KJP28_07145</name>
</gene>
<keyword evidence="1" id="KW-1133">Transmembrane helix</keyword>
<feature type="transmembrane region" description="Helical" evidence="1">
    <location>
        <begin position="40"/>
        <end position="60"/>
    </location>
</feature>
<sequence>MSNETPAFDESKATKWAFAIAALIVAVLAAAYVLTGLAGVGLTMVIATPVVFVILIALTLGR</sequence>
<organism evidence="2 3">
    <name type="scientific">Maritimibacter dapengensis</name>
    <dbReference type="NCBI Taxonomy" id="2836868"/>
    <lineage>
        <taxon>Bacteria</taxon>
        <taxon>Pseudomonadati</taxon>
        <taxon>Pseudomonadota</taxon>
        <taxon>Alphaproteobacteria</taxon>
        <taxon>Rhodobacterales</taxon>
        <taxon>Roseobacteraceae</taxon>
        <taxon>Maritimibacter</taxon>
    </lineage>
</organism>
<dbReference type="Proteomes" id="UP000756530">
    <property type="component" value="Unassembled WGS sequence"/>
</dbReference>
<evidence type="ECO:0000313" key="2">
    <source>
        <dbReference type="EMBL" id="MBV7378699.1"/>
    </source>
</evidence>
<protein>
    <submittedName>
        <fullName evidence="2">Uncharacterized protein</fullName>
    </submittedName>
</protein>
<evidence type="ECO:0000313" key="3">
    <source>
        <dbReference type="Proteomes" id="UP000756530"/>
    </source>
</evidence>
<name>A0ABS6T0E1_9RHOB</name>
<dbReference type="EMBL" id="JAHUZE010000002">
    <property type="protein sequence ID" value="MBV7378699.1"/>
    <property type="molecule type" value="Genomic_DNA"/>
</dbReference>
<evidence type="ECO:0000256" key="1">
    <source>
        <dbReference type="SAM" id="Phobius"/>
    </source>
</evidence>
<reference evidence="2 3" key="1">
    <citation type="submission" date="2021-05" db="EMBL/GenBank/DDBJ databases">
        <title>Culturable bacteria isolated from Daya Bay.</title>
        <authorList>
            <person name="Zheng W."/>
            <person name="Yu S."/>
            <person name="Huang Y."/>
        </authorList>
    </citation>
    <scope>NUCLEOTIDE SEQUENCE [LARGE SCALE GENOMIC DNA]</scope>
    <source>
        <strain evidence="2 3">DP4N28-5</strain>
    </source>
</reference>